<feature type="compositionally biased region" description="Low complexity" evidence="1">
    <location>
        <begin position="132"/>
        <end position="144"/>
    </location>
</feature>
<sequence>MYNVVPTASQLSHGIQTDRVAEERSRRLGRASEQRLAARGAASAQPTEDLLRARAGMRNVLAQKQIRRGVMGAFNQTSPMPSEDEEEQEHIRVIRLPSGKSTAVVLPPPRPPERIGAALPPTLKRERQDPASSGGSDDGSSSSDSEPHERRERDQANAKREKKRRKERKRDKRKKKAKQGKRHKKEKKRRRDSNGAV</sequence>
<organism evidence="2">
    <name type="scientific">Haptolina ericina</name>
    <dbReference type="NCBI Taxonomy" id="156174"/>
    <lineage>
        <taxon>Eukaryota</taxon>
        <taxon>Haptista</taxon>
        <taxon>Haptophyta</taxon>
        <taxon>Prymnesiophyceae</taxon>
        <taxon>Prymnesiales</taxon>
        <taxon>Prymnesiaceae</taxon>
        <taxon>Haptolina</taxon>
    </lineage>
</organism>
<gene>
    <name evidence="2" type="ORF">HERI1096_LOCUS36135</name>
</gene>
<evidence type="ECO:0000256" key="1">
    <source>
        <dbReference type="SAM" id="MobiDB-lite"/>
    </source>
</evidence>
<reference evidence="2" key="1">
    <citation type="submission" date="2021-01" db="EMBL/GenBank/DDBJ databases">
        <authorList>
            <person name="Corre E."/>
            <person name="Pelletier E."/>
            <person name="Niang G."/>
            <person name="Scheremetjew M."/>
            <person name="Finn R."/>
            <person name="Kale V."/>
            <person name="Holt S."/>
            <person name="Cochrane G."/>
            <person name="Meng A."/>
            <person name="Brown T."/>
            <person name="Cohen L."/>
        </authorList>
    </citation>
    <scope>NUCLEOTIDE SEQUENCE</scope>
    <source>
        <strain evidence="2">CCMP281</strain>
    </source>
</reference>
<dbReference type="EMBL" id="HBHX01065271">
    <property type="protein sequence ID" value="CAE0146032.1"/>
    <property type="molecule type" value="Transcribed_RNA"/>
</dbReference>
<protein>
    <submittedName>
        <fullName evidence="2">Uncharacterized protein</fullName>
    </submittedName>
</protein>
<feature type="region of interest" description="Disordered" evidence="1">
    <location>
        <begin position="1"/>
        <end position="47"/>
    </location>
</feature>
<feature type="region of interest" description="Disordered" evidence="1">
    <location>
        <begin position="74"/>
        <end position="197"/>
    </location>
</feature>
<dbReference type="AlphaFoldDB" id="A0A7S3BVW8"/>
<feature type="compositionally biased region" description="Basic and acidic residues" evidence="1">
    <location>
        <begin position="19"/>
        <end position="33"/>
    </location>
</feature>
<feature type="compositionally biased region" description="Basic residues" evidence="1">
    <location>
        <begin position="160"/>
        <end position="191"/>
    </location>
</feature>
<evidence type="ECO:0000313" key="2">
    <source>
        <dbReference type="EMBL" id="CAE0146032.1"/>
    </source>
</evidence>
<accession>A0A7S3BVW8</accession>
<proteinExistence type="predicted"/>
<feature type="compositionally biased region" description="Polar residues" evidence="1">
    <location>
        <begin position="1"/>
        <end position="15"/>
    </location>
</feature>
<name>A0A7S3BVW8_9EUKA</name>
<feature type="compositionally biased region" description="Basic and acidic residues" evidence="1">
    <location>
        <begin position="145"/>
        <end position="159"/>
    </location>
</feature>